<comment type="caution">
    <text evidence="1">The sequence shown here is derived from an EMBL/GenBank/DDBJ whole genome shotgun (WGS) entry which is preliminary data.</text>
</comment>
<dbReference type="EMBL" id="JABTCN010000052">
    <property type="protein sequence ID" value="MBA8777453.1"/>
    <property type="molecule type" value="Genomic_DNA"/>
</dbReference>
<gene>
    <name evidence="1" type="ORF">HR081_11290</name>
</gene>
<sequence length="79" mass="9106">MKTIEIVLDRNQIEAIINGEHVRYEIDGVDITVRESYIFPLTAPLIERPIKAVNTNHNAVVNKQYFNNLQNRVLSDSIQ</sequence>
<evidence type="ECO:0000313" key="2">
    <source>
        <dbReference type="Proteomes" id="UP000524893"/>
    </source>
</evidence>
<dbReference type="AlphaFoldDB" id="A0A9X0PI67"/>
<evidence type="ECO:0000313" key="1">
    <source>
        <dbReference type="EMBL" id="MBA8777453.1"/>
    </source>
</evidence>
<reference evidence="1 2" key="1">
    <citation type="journal article" date="2020" name="Access Microbiol">
        <title>Isolation and genome sequencing of Staphylococcus schleiferi subspecies coagulans from Antarctic seals.</title>
        <authorList>
            <person name="Foster G."/>
            <person name="Robb A."/>
            <person name="Paterson G.K."/>
        </authorList>
    </citation>
    <scope>NUCLEOTIDE SEQUENCE [LARGE SCALE GENOMIC DNA]</scope>
    <source>
        <strain evidence="1 2">M615/02/4</strain>
    </source>
</reference>
<name>A0A9X0PI67_9STAP</name>
<dbReference type="RefSeq" id="WP_182281244.1">
    <property type="nucleotide sequence ID" value="NZ_JABTCN010000052.1"/>
</dbReference>
<protein>
    <submittedName>
        <fullName evidence="1">Uncharacterized protein</fullName>
    </submittedName>
</protein>
<dbReference type="Proteomes" id="UP000524893">
    <property type="component" value="Unassembled WGS sequence"/>
</dbReference>
<proteinExistence type="predicted"/>
<accession>A0A9X0PI67</accession>
<organism evidence="1 2">
    <name type="scientific">Staphylococcus coagulans</name>
    <dbReference type="NCBI Taxonomy" id="74706"/>
    <lineage>
        <taxon>Bacteria</taxon>
        <taxon>Bacillati</taxon>
        <taxon>Bacillota</taxon>
        <taxon>Bacilli</taxon>
        <taxon>Bacillales</taxon>
        <taxon>Staphylococcaceae</taxon>
        <taxon>Staphylococcus</taxon>
    </lineage>
</organism>